<organism evidence="1 2">
    <name type="scientific">Thelohanellus kitauei</name>
    <name type="common">Myxosporean</name>
    <dbReference type="NCBI Taxonomy" id="669202"/>
    <lineage>
        <taxon>Eukaryota</taxon>
        <taxon>Metazoa</taxon>
        <taxon>Cnidaria</taxon>
        <taxon>Myxozoa</taxon>
        <taxon>Myxosporea</taxon>
        <taxon>Bivalvulida</taxon>
        <taxon>Platysporina</taxon>
        <taxon>Myxobolidae</taxon>
        <taxon>Thelohanellus</taxon>
    </lineage>
</organism>
<dbReference type="AlphaFoldDB" id="A0A0C2NIR6"/>
<evidence type="ECO:0000313" key="2">
    <source>
        <dbReference type="Proteomes" id="UP000031668"/>
    </source>
</evidence>
<gene>
    <name evidence="1" type="ORF">RF11_15629</name>
</gene>
<dbReference type="Proteomes" id="UP000031668">
    <property type="component" value="Unassembled WGS sequence"/>
</dbReference>
<keyword evidence="2" id="KW-1185">Reference proteome</keyword>
<proteinExistence type="predicted"/>
<name>A0A0C2NIR6_THEKT</name>
<sequence length="416" mass="49210">MDTIYLFENAEDLEKNQKVLDYFISNSQSQDLTDQILAVKKITAHFMHKYDPEVDRLFIENFPQQLYDEFTRMMDGTTNTDLNIKDELFRAFRFIFRNQNLLNHDRSQSFVILFLNAIKTEDPDSPIYFFLYLNSISVCASHEPNKVLFINENGIFNIYNYCGTLLTADENKFWKMCQDVYTLDRDGSYLLSHIKITEGLTQILNKFSTTKRDVFAKLAIAVLRMVHRVRMMEEIEFNVMQFFEVARYKILEKSHKPSDVDFLMDLSNIWTCILDSSRNTFKIDTIDKLIIISAIFSLGIRFNIANSDNRYRPFRFTKHKKQRLYVIYLTLVAFPVIDRHTYQWLPGHLLKLHDSITYLFEEYSNDDICFEDKLLLVQYYIKSLVTLNITFKSIDGPLFHDFFASLLKSKLLGKIL</sequence>
<protein>
    <submittedName>
        <fullName evidence="1">Uncharacterized protein</fullName>
    </submittedName>
</protein>
<dbReference type="OrthoDB" id="7701410at2759"/>
<accession>A0A0C2NIR6</accession>
<comment type="caution">
    <text evidence="1">The sequence shown here is derived from an EMBL/GenBank/DDBJ whole genome shotgun (WGS) entry which is preliminary data.</text>
</comment>
<reference evidence="1 2" key="1">
    <citation type="journal article" date="2014" name="Genome Biol. Evol.">
        <title>The genome of the myxosporean Thelohanellus kitauei shows adaptations to nutrient acquisition within its fish host.</title>
        <authorList>
            <person name="Yang Y."/>
            <person name="Xiong J."/>
            <person name="Zhou Z."/>
            <person name="Huo F."/>
            <person name="Miao W."/>
            <person name="Ran C."/>
            <person name="Liu Y."/>
            <person name="Zhang J."/>
            <person name="Feng J."/>
            <person name="Wang M."/>
            <person name="Wang M."/>
            <person name="Wang L."/>
            <person name="Yao B."/>
        </authorList>
    </citation>
    <scope>NUCLEOTIDE SEQUENCE [LARGE SCALE GENOMIC DNA]</scope>
    <source>
        <strain evidence="1">Wuqing</strain>
    </source>
</reference>
<dbReference type="EMBL" id="JWZT01000607">
    <property type="protein sequence ID" value="KII73927.1"/>
    <property type="molecule type" value="Genomic_DNA"/>
</dbReference>
<evidence type="ECO:0000313" key="1">
    <source>
        <dbReference type="EMBL" id="KII73927.1"/>
    </source>
</evidence>